<reference evidence="2" key="2">
    <citation type="journal article" date="2024" name="Plant">
        <title>Genomic evolution and insights into agronomic trait innovations of Sesamum species.</title>
        <authorList>
            <person name="Miao H."/>
            <person name="Wang L."/>
            <person name="Qu L."/>
            <person name="Liu H."/>
            <person name="Sun Y."/>
            <person name="Le M."/>
            <person name="Wang Q."/>
            <person name="Wei S."/>
            <person name="Zheng Y."/>
            <person name="Lin W."/>
            <person name="Duan Y."/>
            <person name="Cao H."/>
            <person name="Xiong S."/>
            <person name="Wang X."/>
            <person name="Wei L."/>
            <person name="Li C."/>
            <person name="Ma Q."/>
            <person name="Ju M."/>
            <person name="Zhao R."/>
            <person name="Li G."/>
            <person name="Mu C."/>
            <person name="Tian Q."/>
            <person name="Mei H."/>
            <person name="Zhang T."/>
            <person name="Gao T."/>
            <person name="Zhang H."/>
        </authorList>
    </citation>
    <scope>NUCLEOTIDE SEQUENCE</scope>
    <source>
        <strain evidence="2">G02</strain>
    </source>
</reference>
<reference evidence="2" key="1">
    <citation type="submission" date="2020-06" db="EMBL/GenBank/DDBJ databases">
        <authorList>
            <person name="Li T."/>
            <person name="Hu X."/>
            <person name="Zhang T."/>
            <person name="Song X."/>
            <person name="Zhang H."/>
            <person name="Dai N."/>
            <person name="Sheng W."/>
            <person name="Hou X."/>
            <person name="Wei L."/>
        </authorList>
    </citation>
    <scope>NUCLEOTIDE SEQUENCE</scope>
    <source>
        <strain evidence="2">G02</strain>
        <tissue evidence="2">Leaf</tissue>
    </source>
</reference>
<organism evidence="2">
    <name type="scientific">Sesamum radiatum</name>
    <name type="common">Black benniseed</name>
    <dbReference type="NCBI Taxonomy" id="300843"/>
    <lineage>
        <taxon>Eukaryota</taxon>
        <taxon>Viridiplantae</taxon>
        <taxon>Streptophyta</taxon>
        <taxon>Embryophyta</taxon>
        <taxon>Tracheophyta</taxon>
        <taxon>Spermatophyta</taxon>
        <taxon>Magnoliopsida</taxon>
        <taxon>eudicotyledons</taxon>
        <taxon>Gunneridae</taxon>
        <taxon>Pentapetalae</taxon>
        <taxon>asterids</taxon>
        <taxon>lamiids</taxon>
        <taxon>Lamiales</taxon>
        <taxon>Pedaliaceae</taxon>
        <taxon>Sesamum</taxon>
    </lineage>
</organism>
<protein>
    <recommendedName>
        <fullName evidence="1">Retrotransposon Copia-like N-terminal domain-containing protein</fullName>
    </recommendedName>
</protein>
<comment type="caution">
    <text evidence="2">The sequence shown here is derived from an EMBL/GenBank/DDBJ whole genome shotgun (WGS) entry which is preliminary data.</text>
</comment>
<dbReference type="PANTHER" id="PTHR37610">
    <property type="entry name" value="CCHC-TYPE DOMAIN-CONTAINING PROTEIN"/>
    <property type="match status" value="1"/>
</dbReference>
<name>A0AAW2L4C8_SESRA</name>
<evidence type="ECO:0000259" key="1">
    <source>
        <dbReference type="Pfam" id="PF14244"/>
    </source>
</evidence>
<feature type="non-terminal residue" evidence="2">
    <location>
        <position position="184"/>
    </location>
</feature>
<proteinExistence type="predicted"/>
<evidence type="ECO:0000313" key="2">
    <source>
        <dbReference type="EMBL" id="KAL0313449.1"/>
    </source>
</evidence>
<sequence length="184" mass="20614">MGDSEHLRVQASDNPGSVLVSNLLDGTNFLSWSNSIRIALGAKMKLGFINGKNPRPSETAEEYEQWIRADCLFLSWLLNSMSKDTVESFLYINTARELWLELEARFGVSNGPMIYQLQREMASATQGTLNMSSYFNKLKKLWDELSCLKSAPSCSCAASKGAAALRAEDNLMQFFMGLNYSFDH</sequence>
<dbReference type="AlphaFoldDB" id="A0AAW2L4C8"/>
<accession>A0AAW2L4C8</accession>
<dbReference type="PANTHER" id="PTHR37610:SF40">
    <property type="entry name" value="OS01G0909600 PROTEIN"/>
    <property type="match status" value="1"/>
</dbReference>
<dbReference type="EMBL" id="JACGWJ010000026">
    <property type="protein sequence ID" value="KAL0313449.1"/>
    <property type="molecule type" value="Genomic_DNA"/>
</dbReference>
<gene>
    <name evidence="2" type="ORF">Sradi_5744200</name>
</gene>
<dbReference type="InterPro" id="IPR029472">
    <property type="entry name" value="Copia-like_N"/>
</dbReference>
<dbReference type="Pfam" id="PF14244">
    <property type="entry name" value="Retrotran_gag_3"/>
    <property type="match status" value="1"/>
</dbReference>
<feature type="domain" description="Retrotransposon Copia-like N-terminal" evidence="1">
    <location>
        <begin position="11"/>
        <end position="56"/>
    </location>
</feature>